<dbReference type="RefSeq" id="WP_127343676.1">
    <property type="nucleotide sequence ID" value="NZ_RJJX01000010.1"/>
</dbReference>
<reference evidence="2 3" key="1">
    <citation type="submission" date="2018-11" db="EMBL/GenBank/DDBJ databases">
        <title>Parancylomarina longa gen. nov., sp. nov., isolated from sediments of southern Okinawa.</title>
        <authorList>
            <person name="Fu T."/>
        </authorList>
    </citation>
    <scope>NUCLEOTIDE SEQUENCE [LARGE SCALE GENOMIC DNA]</scope>
    <source>
        <strain evidence="2 3">T3-2 S1-C</strain>
    </source>
</reference>
<dbReference type="AlphaFoldDB" id="A0A434AUU3"/>
<proteinExistence type="predicted"/>
<keyword evidence="3" id="KW-1185">Reference proteome</keyword>
<dbReference type="EMBL" id="RJJX01000010">
    <property type="protein sequence ID" value="RUT78231.1"/>
    <property type="molecule type" value="Genomic_DNA"/>
</dbReference>
<evidence type="ECO:0000259" key="1">
    <source>
        <dbReference type="Pfam" id="PF19580"/>
    </source>
</evidence>
<dbReference type="InterPro" id="IPR005135">
    <property type="entry name" value="Endo/exonuclease/phosphatase"/>
</dbReference>
<dbReference type="GO" id="GO:0003824">
    <property type="term" value="F:catalytic activity"/>
    <property type="evidence" value="ECO:0007669"/>
    <property type="project" value="InterPro"/>
</dbReference>
<gene>
    <name evidence="2" type="ORF">DLK05_09130</name>
</gene>
<dbReference type="PROSITE" id="PS51257">
    <property type="entry name" value="PROKAR_LIPOPROTEIN"/>
    <property type="match status" value="1"/>
</dbReference>
<accession>A0A434AUU3</accession>
<dbReference type="Gene3D" id="3.60.10.10">
    <property type="entry name" value="Endonuclease/exonuclease/phosphatase"/>
    <property type="match status" value="1"/>
</dbReference>
<dbReference type="Pfam" id="PF19580">
    <property type="entry name" value="Exo_endo_phos_3"/>
    <property type="match status" value="1"/>
</dbReference>
<dbReference type="PANTHER" id="PTHR42834:SF1">
    <property type="entry name" value="ENDONUCLEASE_EXONUCLEASE_PHOSPHATASE FAMILY PROTEIN (AFU_ORTHOLOGUE AFUA_3G09210)"/>
    <property type="match status" value="1"/>
</dbReference>
<organism evidence="2 3">
    <name type="scientific">Ancylomarina longa</name>
    <dbReference type="NCBI Taxonomy" id="2487017"/>
    <lineage>
        <taxon>Bacteria</taxon>
        <taxon>Pseudomonadati</taxon>
        <taxon>Bacteroidota</taxon>
        <taxon>Bacteroidia</taxon>
        <taxon>Marinilabiliales</taxon>
        <taxon>Marinifilaceae</taxon>
        <taxon>Ancylomarina</taxon>
    </lineage>
</organism>
<evidence type="ECO:0000313" key="3">
    <source>
        <dbReference type="Proteomes" id="UP000282985"/>
    </source>
</evidence>
<dbReference type="Proteomes" id="UP000282985">
    <property type="component" value="Unassembled WGS sequence"/>
</dbReference>
<name>A0A434AUU3_9BACT</name>
<dbReference type="SUPFAM" id="SSF56219">
    <property type="entry name" value="DNase I-like"/>
    <property type="match status" value="1"/>
</dbReference>
<comment type="caution">
    <text evidence="2">The sequence shown here is derived from an EMBL/GenBank/DDBJ whole genome shotgun (WGS) entry which is preliminary data.</text>
</comment>
<dbReference type="OrthoDB" id="9802724at2"/>
<dbReference type="PANTHER" id="PTHR42834">
    <property type="entry name" value="ENDONUCLEASE/EXONUCLEASE/PHOSPHATASE FAMILY PROTEIN (AFU_ORTHOLOGUE AFUA_3G09210)"/>
    <property type="match status" value="1"/>
</dbReference>
<feature type="domain" description="Endonuclease/exonuclease/phosphatase" evidence="1">
    <location>
        <begin position="26"/>
        <end position="336"/>
    </location>
</feature>
<protein>
    <recommendedName>
        <fullName evidence="1">Endonuclease/exonuclease/phosphatase domain-containing protein</fullName>
    </recommendedName>
</protein>
<dbReference type="InterPro" id="IPR036691">
    <property type="entry name" value="Endo/exonu/phosph_ase_sf"/>
</dbReference>
<evidence type="ECO:0000313" key="2">
    <source>
        <dbReference type="EMBL" id="RUT78231.1"/>
    </source>
</evidence>
<sequence>MLRKSLFLLLVALVTFSCTKEKKEYTFAFYNVENLFDTINDPNTRDDDFTPEGKLQYTSKRYQDKLDKISKVISSIDNGKSPALIGLCEIENQRVLKDLINDKNLISSNFKIVHIESPDKRGIDCALLYNKNDFKILNQEIIGIEFPWEPEYKTRDILHVQGIIGNQDTLHVFINHWPSRRGGQEKSEKNRIFVASQLRASVDKIQNTNAQAKIIIMGDFNDEPNDRAVVESLKADNKINTDNPRALYNLMFNQDAQGEGTYYFRGNWNMLDNLIVSNSLFNNKNGYHTTTTSGHIFSEEWMCYKNKAGVLTPSRTYGGPNYYGGYSDHFPVYFRLTEN</sequence>